<evidence type="ECO:0000256" key="1">
    <source>
        <dbReference type="ARBA" id="ARBA00006484"/>
    </source>
</evidence>
<dbReference type="STRING" id="7395.A0A1A9V1F9"/>
<evidence type="ECO:0000313" key="4">
    <source>
        <dbReference type="EnsemblMetazoa" id="GAUT022738-PA"/>
    </source>
</evidence>
<proteinExistence type="inferred from homology"/>
<dbReference type="Proteomes" id="UP000078200">
    <property type="component" value="Unassembled WGS sequence"/>
</dbReference>
<feature type="transmembrane region" description="Helical" evidence="3">
    <location>
        <begin position="40"/>
        <end position="59"/>
    </location>
</feature>
<dbReference type="GO" id="GO:0016616">
    <property type="term" value="F:oxidoreductase activity, acting on the CH-OH group of donors, NAD or NADP as acceptor"/>
    <property type="evidence" value="ECO:0007669"/>
    <property type="project" value="TreeGrafter"/>
</dbReference>
<sequence length="128" mass="14529">MNESKPTNLKTKLNISEGFQVAENPVAKRIFNIAQHTLEFLVILLRIIFELCFALMHVLMSRKLKDVSNEIVLITGNGHGFGRELALGSTVTFVDINEKNNDETVKKAKCLKNASSVYSYTYINYRFV</sequence>
<evidence type="ECO:0000313" key="5">
    <source>
        <dbReference type="Proteomes" id="UP000078200"/>
    </source>
</evidence>
<protein>
    <submittedName>
        <fullName evidence="4">Uncharacterized protein</fullName>
    </submittedName>
</protein>
<dbReference type="InterPro" id="IPR036291">
    <property type="entry name" value="NAD(P)-bd_dom_sf"/>
</dbReference>
<keyword evidence="3" id="KW-0812">Transmembrane</keyword>
<reference evidence="4" key="1">
    <citation type="submission" date="2020-05" db="UniProtKB">
        <authorList>
            <consortium name="EnsemblMetazoa"/>
        </authorList>
    </citation>
    <scope>IDENTIFICATION</scope>
    <source>
        <strain evidence="4">TTRI</strain>
    </source>
</reference>
<dbReference type="PANTHER" id="PTHR24322">
    <property type="entry name" value="PKSB"/>
    <property type="match status" value="1"/>
</dbReference>
<keyword evidence="2" id="KW-0560">Oxidoreductase</keyword>
<dbReference type="VEuPathDB" id="VectorBase:GAUT022738"/>
<comment type="similarity">
    <text evidence="1">Belongs to the short-chain dehydrogenases/reductases (SDR) family.</text>
</comment>
<name>A0A1A9V1F9_GLOAU</name>
<organism evidence="4 5">
    <name type="scientific">Glossina austeni</name>
    <name type="common">Savannah tsetse fly</name>
    <dbReference type="NCBI Taxonomy" id="7395"/>
    <lineage>
        <taxon>Eukaryota</taxon>
        <taxon>Metazoa</taxon>
        <taxon>Ecdysozoa</taxon>
        <taxon>Arthropoda</taxon>
        <taxon>Hexapoda</taxon>
        <taxon>Insecta</taxon>
        <taxon>Pterygota</taxon>
        <taxon>Neoptera</taxon>
        <taxon>Endopterygota</taxon>
        <taxon>Diptera</taxon>
        <taxon>Brachycera</taxon>
        <taxon>Muscomorpha</taxon>
        <taxon>Hippoboscoidea</taxon>
        <taxon>Glossinidae</taxon>
        <taxon>Glossina</taxon>
    </lineage>
</organism>
<keyword evidence="5" id="KW-1185">Reference proteome</keyword>
<dbReference type="SUPFAM" id="SSF51735">
    <property type="entry name" value="NAD(P)-binding Rossmann-fold domains"/>
    <property type="match status" value="1"/>
</dbReference>
<keyword evidence="3" id="KW-0472">Membrane</keyword>
<evidence type="ECO:0000256" key="2">
    <source>
        <dbReference type="ARBA" id="ARBA00023002"/>
    </source>
</evidence>
<accession>A0A1A9V1F9</accession>
<dbReference type="PANTHER" id="PTHR24322:SF736">
    <property type="entry name" value="RETINOL DEHYDROGENASE 10"/>
    <property type="match status" value="1"/>
</dbReference>
<evidence type="ECO:0000256" key="3">
    <source>
        <dbReference type="SAM" id="Phobius"/>
    </source>
</evidence>
<dbReference type="EnsemblMetazoa" id="GAUT022738-RA">
    <property type="protein sequence ID" value="GAUT022738-PA"/>
    <property type="gene ID" value="GAUT022738"/>
</dbReference>
<dbReference type="AlphaFoldDB" id="A0A1A9V1F9"/>
<dbReference type="GO" id="GO:0005811">
    <property type="term" value="C:lipid droplet"/>
    <property type="evidence" value="ECO:0007669"/>
    <property type="project" value="TreeGrafter"/>
</dbReference>
<keyword evidence="3" id="KW-1133">Transmembrane helix</keyword>